<evidence type="ECO:0000256" key="1">
    <source>
        <dbReference type="ARBA" id="ARBA00023118"/>
    </source>
</evidence>
<dbReference type="EMBL" id="CYZL01000030">
    <property type="protein sequence ID" value="CUO91466.1"/>
    <property type="molecule type" value="Genomic_DNA"/>
</dbReference>
<sequence>MLIMKAIRVECFQNLVNYRKPSSFIIKETFPLPPYSTVLGMIHAACGFTTFHPMELSIQGKNKGTISELYTRYSFSAGVKFEEGRHQICVHDKEDYGVFKGIANVELICENNMILHILPSEEDFDTVYQSLLNPPQYLSLGRYEDLLDIKKVEIVHLSWEEEVSVHNNIYIPVDYETEDGERIFEDGEGGATIYNLTREYEITKNGLRRWKKDGGRVRAYYYPAGKVLDQGYVDDSEAESAVVFSKNIR</sequence>
<organism evidence="2 3">
    <name type="scientific">Anaerobutyricum hallii</name>
    <dbReference type="NCBI Taxonomy" id="39488"/>
    <lineage>
        <taxon>Bacteria</taxon>
        <taxon>Bacillati</taxon>
        <taxon>Bacillota</taxon>
        <taxon>Clostridia</taxon>
        <taxon>Lachnospirales</taxon>
        <taxon>Lachnospiraceae</taxon>
        <taxon>Anaerobutyricum</taxon>
    </lineage>
</organism>
<evidence type="ECO:0000313" key="3">
    <source>
        <dbReference type="Proteomes" id="UP000095679"/>
    </source>
</evidence>
<keyword evidence="1" id="KW-0051">Antiviral defense</keyword>
<gene>
    <name evidence="2" type="ORF">ERS852450_02653</name>
</gene>
<dbReference type="GO" id="GO:0051607">
    <property type="term" value="P:defense response to virus"/>
    <property type="evidence" value="ECO:0007669"/>
    <property type="project" value="UniProtKB-KW"/>
</dbReference>
<dbReference type="AlphaFoldDB" id="A0A174IZM4"/>
<dbReference type="NCBIfam" id="TIGR02593">
    <property type="entry name" value="CRISPR_cas5"/>
    <property type="match status" value="1"/>
</dbReference>
<protein>
    <submittedName>
        <fullName evidence="2">Uncharacterized protein predicted to be involved in DNA repair (RAMP superfamily)</fullName>
    </submittedName>
</protein>
<name>A0A174IZM4_9FIRM</name>
<dbReference type="Proteomes" id="UP000095679">
    <property type="component" value="Unassembled WGS sequence"/>
</dbReference>
<accession>A0A174IZM4</accession>
<evidence type="ECO:0000313" key="2">
    <source>
        <dbReference type="EMBL" id="CUO91466.1"/>
    </source>
</evidence>
<reference evidence="2 3" key="1">
    <citation type="submission" date="2015-09" db="EMBL/GenBank/DDBJ databases">
        <authorList>
            <consortium name="Pathogen Informatics"/>
        </authorList>
    </citation>
    <scope>NUCLEOTIDE SEQUENCE [LARGE SCALE GENOMIC DNA]</scope>
    <source>
        <strain evidence="2 3">2789STDY5834835</strain>
    </source>
</reference>
<proteinExistence type="predicted"/>
<dbReference type="InterPro" id="IPR013422">
    <property type="entry name" value="CRISPR-assoc_prot_Cas5_N"/>
</dbReference>
<dbReference type="GO" id="GO:0043571">
    <property type="term" value="P:maintenance of CRISPR repeat elements"/>
    <property type="evidence" value="ECO:0007669"/>
    <property type="project" value="InterPro"/>
</dbReference>
<dbReference type="InterPro" id="IPR021124">
    <property type="entry name" value="CRISPR-assoc_prot_Cas5"/>
</dbReference>
<dbReference type="NCBIfam" id="TIGR01895">
    <property type="entry name" value="cas_Cas5t"/>
    <property type="match status" value="1"/>
</dbReference>
<dbReference type="Pfam" id="PF09704">
    <property type="entry name" value="Cas_Cas5d"/>
    <property type="match status" value="1"/>
</dbReference>
<dbReference type="InterPro" id="IPR013337">
    <property type="entry name" value="CRISPR-assoc_prot_Cas5_Tneap"/>
</dbReference>